<dbReference type="PANTHER" id="PTHR13800:SF1">
    <property type="entry name" value="TRANSIENT RECEPTOR POTENTIAL CATION CHANNEL TRPM"/>
    <property type="match status" value="1"/>
</dbReference>
<keyword evidence="1" id="KW-1133">Transmembrane helix</keyword>
<sequence>MRTQDLGVPKLAYVVFLTLYTFVVLVKMYPVPRWQEVYVTVFIVTAGIEKCREISISEPVSIRMKLAHWFSRLWNLLDAIFIVSYLLAQPLRYNASTFRWGRSLICCNNMYWCVSTATGQIKHWRFTENLKVR</sequence>
<evidence type="ECO:0000256" key="1">
    <source>
        <dbReference type="SAM" id="Phobius"/>
    </source>
</evidence>
<proteinExistence type="predicted"/>
<accession>A0A6A4WF62</accession>
<dbReference type="GO" id="GO:0005886">
    <property type="term" value="C:plasma membrane"/>
    <property type="evidence" value="ECO:0007669"/>
    <property type="project" value="TreeGrafter"/>
</dbReference>
<keyword evidence="1" id="KW-0812">Transmembrane</keyword>
<organism evidence="2 3">
    <name type="scientific">Amphibalanus amphitrite</name>
    <name type="common">Striped barnacle</name>
    <name type="synonym">Balanus amphitrite</name>
    <dbReference type="NCBI Taxonomy" id="1232801"/>
    <lineage>
        <taxon>Eukaryota</taxon>
        <taxon>Metazoa</taxon>
        <taxon>Ecdysozoa</taxon>
        <taxon>Arthropoda</taxon>
        <taxon>Crustacea</taxon>
        <taxon>Multicrustacea</taxon>
        <taxon>Cirripedia</taxon>
        <taxon>Thoracica</taxon>
        <taxon>Thoracicalcarea</taxon>
        <taxon>Balanomorpha</taxon>
        <taxon>Balanoidea</taxon>
        <taxon>Balanidae</taxon>
        <taxon>Amphibalaninae</taxon>
        <taxon>Amphibalanus</taxon>
    </lineage>
</organism>
<dbReference type="GO" id="GO:0030001">
    <property type="term" value="P:metal ion transport"/>
    <property type="evidence" value="ECO:0007669"/>
    <property type="project" value="TreeGrafter"/>
</dbReference>
<dbReference type="Proteomes" id="UP000440578">
    <property type="component" value="Unassembled WGS sequence"/>
</dbReference>
<comment type="caution">
    <text evidence="2">The sequence shown here is derived from an EMBL/GenBank/DDBJ whole genome shotgun (WGS) entry which is preliminary data.</text>
</comment>
<dbReference type="AlphaFoldDB" id="A0A6A4WF62"/>
<evidence type="ECO:0000313" key="2">
    <source>
        <dbReference type="EMBL" id="KAF0302270.1"/>
    </source>
</evidence>
<reference evidence="2 3" key="1">
    <citation type="submission" date="2019-07" db="EMBL/GenBank/DDBJ databases">
        <title>Draft genome assembly of a fouling barnacle, Amphibalanus amphitrite (Darwin, 1854): The first reference genome for Thecostraca.</title>
        <authorList>
            <person name="Kim W."/>
        </authorList>
    </citation>
    <scope>NUCLEOTIDE SEQUENCE [LARGE SCALE GENOMIC DNA]</scope>
    <source>
        <strain evidence="2">SNU_AA5</strain>
        <tissue evidence="2">Soma without cirri and trophi</tissue>
    </source>
</reference>
<feature type="transmembrane region" description="Helical" evidence="1">
    <location>
        <begin position="12"/>
        <end position="29"/>
    </location>
</feature>
<name>A0A6A4WF62_AMPAM</name>
<gene>
    <name evidence="2" type="primary">Trpm_4</name>
    <name evidence="2" type="ORF">FJT64_025622</name>
</gene>
<dbReference type="EMBL" id="VIIS01001075">
    <property type="protein sequence ID" value="KAF0302270.1"/>
    <property type="molecule type" value="Genomic_DNA"/>
</dbReference>
<evidence type="ECO:0000313" key="3">
    <source>
        <dbReference type="Proteomes" id="UP000440578"/>
    </source>
</evidence>
<dbReference type="InterPro" id="IPR050927">
    <property type="entry name" value="TRPM"/>
</dbReference>
<keyword evidence="1" id="KW-0472">Membrane</keyword>
<keyword evidence="3" id="KW-1185">Reference proteome</keyword>
<dbReference type="GO" id="GO:0005261">
    <property type="term" value="F:monoatomic cation channel activity"/>
    <property type="evidence" value="ECO:0007669"/>
    <property type="project" value="TreeGrafter"/>
</dbReference>
<dbReference type="PANTHER" id="PTHR13800">
    <property type="entry name" value="TRANSIENT RECEPTOR POTENTIAL CATION CHANNEL, SUBFAMILY M, MEMBER 6"/>
    <property type="match status" value="1"/>
</dbReference>
<dbReference type="OrthoDB" id="301415at2759"/>
<protein>
    <submittedName>
        <fullName evidence="2">Transient receptor potential cation channel trpm</fullName>
    </submittedName>
</protein>
<feature type="transmembrane region" description="Helical" evidence="1">
    <location>
        <begin position="69"/>
        <end position="88"/>
    </location>
</feature>
<keyword evidence="2" id="KW-0675">Receptor</keyword>